<dbReference type="Proteomes" id="UP000716291">
    <property type="component" value="Unassembled WGS sequence"/>
</dbReference>
<dbReference type="PANTHER" id="PTHR47966:SF1">
    <property type="entry name" value="ASPARTYL PROTEINASE"/>
    <property type="match status" value="1"/>
</dbReference>
<evidence type="ECO:0000256" key="9">
    <source>
        <dbReference type="ARBA" id="ARBA00023157"/>
    </source>
</evidence>
<evidence type="ECO:0000256" key="2">
    <source>
        <dbReference type="ARBA" id="ARBA00007447"/>
    </source>
</evidence>
<proteinExistence type="inferred from homology"/>
<keyword evidence="9 11" id="KW-1015">Disulfide bond</keyword>
<organism evidence="15 16">
    <name type="scientific">Rhizopus oryzae</name>
    <name type="common">Mucormycosis agent</name>
    <name type="synonym">Rhizopus arrhizus var. delemar</name>
    <dbReference type="NCBI Taxonomy" id="64495"/>
    <lineage>
        <taxon>Eukaryota</taxon>
        <taxon>Fungi</taxon>
        <taxon>Fungi incertae sedis</taxon>
        <taxon>Mucoromycota</taxon>
        <taxon>Mucoromycotina</taxon>
        <taxon>Mucoromycetes</taxon>
        <taxon>Mucorales</taxon>
        <taxon>Mucorineae</taxon>
        <taxon>Rhizopodaceae</taxon>
        <taxon>Rhizopus</taxon>
    </lineage>
</organism>
<dbReference type="GO" id="GO:0006508">
    <property type="term" value="P:proteolysis"/>
    <property type="evidence" value="ECO:0007669"/>
    <property type="project" value="UniProtKB-KW"/>
</dbReference>
<evidence type="ECO:0000256" key="7">
    <source>
        <dbReference type="ARBA" id="ARBA00022801"/>
    </source>
</evidence>
<reference evidence="15" key="1">
    <citation type="journal article" date="2020" name="Microb. Genom.">
        <title>Genetic diversity of clinical and environmental Mucorales isolates obtained from an investigation of mucormycosis cases among solid organ transplant recipients.</title>
        <authorList>
            <person name="Nguyen M.H."/>
            <person name="Kaul D."/>
            <person name="Muto C."/>
            <person name="Cheng S.J."/>
            <person name="Richter R.A."/>
            <person name="Bruno V.M."/>
            <person name="Liu G."/>
            <person name="Beyhan S."/>
            <person name="Sundermann A.J."/>
            <person name="Mounaud S."/>
            <person name="Pasculle A.W."/>
            <person name="Nierman W.C."/>
            <person name="Driscoll E."/>
            <person name="Cumbie R."/>
            <person name="Clancy C.J."/>
            <person name="Dupont C.L."/>
        </authorList>
    </citation>
    <scope>NUCLEOTIDE SEQUENCE</scope>
    <source>
        <strain evidence="15">GL11</strain>
    </source>
</reference>
<evidence type="ECO:0000256" key="11">
    <source>
        <dbReference type="PIRSR" id="PIRSR601461-2"/>
    </source>
</evidence>
<dbReference type="EMBL" id="JAANQT010001476">
    <property type="protein sequence ID" value="KAG1305011.1"/>
    <property type="molecule type" value="Genomic_DNA"/>
</dbReference>
<dbReference type="Gene3D" id="2.40.70.10">
    <property type="entry name" value="Acid Proteases"/>
    <property type="match status" value="2"/>
</dbReference>
<evidence type="ECO:0000259" key="14">
    <source>
        <dbReference type="PROSITE" id="PS51767"/>
    </source>
</evidence>
<dbReference type="SUPFAM" id="SSF50630">
    <property type="entry name" value="Acid proteases"/>
    <property type="match status" value="1"/>
</dbReference>
<comment type="catalytic activity">
    <reaction evidence="1">
        <text>Hydrolysis of proteins with broad specificity similar to that of pepsin A, preferring hydrophobic residues at P1 and P1'. Clots milk and activates trypsinogen. Does not cleave 4-Gln-|-His-5, but does cleave 10-His-|-Leu-11 and 12-Val-|-Glu-13 in B chain of insulin.</text>
        <dbReference type="EC" id="3.4.23.21"/>
    </reaction>
</comment>
<sequence>MKFTLISSCVALAIMALSIEAAPSGKKVNIPLTKNKDYKPNAKNAIQKAIAKYHRHRSITSFNSTSTDGIGYVPVTDYYNDIEYYGEVTVGTPGVTLKLDFDTGSSDLWFASSLCTNCGSSQTKYNPNESSTYARDGRTWSISYGDGSSASGILGTDTVTLGGLTIKHQTIELARREASQFQSGPSDGLLGLGFDSITTVRGVKTPVDNLISQGLISNPVFGVYLGKENNGGGGEYIFGGYDSSKFKGSLTTISVDNSNGWYGITVRGASIGGSRVSSSFDAILDTGTSLLVLPNDVASSVAEAYGASDNYDGTFSISCDTSSFEPLVFTIGSSTFEVPADSLVYEQDGYSCIAGFGYGDYDFAIFGDVFLKNNYVVFNPEAPHVQIAPIA</sequence>
<evidence type="ECO:0000256" key="3">
    <source>
        <dbReference type="ARBA" id="ARBA00013205"/>
    </source>
</evidence>
<dbReference type="FunFam" id="2.40.70.10:FF:000115">
    <property type="entry name" value="Lysosomal aspartic protease"/>
    <property type="match status" value="1"/>
</dbReference>
<feature type="active site" evidence="10">
    <location>
        <position position="102"/>
    </location>
</feature>
<accession>A0A9P6X4I1</accession>
<dbReference type="PANTHER" id="PTHR47966">
    <property type="entry name" value="BETA-SITE APP-CLEAVING ENZYME, ISOFORM A-RELATED"/>
    <property type="match status" value="1"/>
</dbReference>
<dbReference type="InterPro" id="IPR021109">
    <property type="entry name" value="Peptidase_aspartic_dom_sf"/>
</dbReference>
<evidence type="ECO:0000256" key="8">
    <source>
        <dbReference type="ARBA" id="ARBA00023145"/>
    </source>
</evidence>
<name>A0A9P6X4I1_RHIOR</name>
<evidence type="ECO:0000256" key="6">
    <source>
        <dbReference type="ARBA" id="ARBA00022750"/>
    </source>
</evidence>
<keyword evidence="16" id="KW-1185">Reference proteome</keyword>
<keyword evidence="7 12" id="KW-0378">Hydrolase</keyword>
<keyword evidence="6 12" id="KW-0064">Aspartyl protease</keyword>
<dbReference type="InterPro" id="IPR033121">
    <property type="entry name" value="PEPTIDASE_A1"/>
</dbReference>
<evidence type="ECO:0000256" key="12">
    <source>
        <dbReference type="RuleBase" id="RU000454"/>
    </source>
</evidence>
<dbReference type="GO" id="GO:0004190">
    <property type="term" value="F:aspartic-type endopeptidase activity"/>
    <property type="evidence" value="ECO:0007669"/>
    <property type="project" value="UniProtKB-KW"/>
</dbReference>
<dbReference type="InterPro" id="IPR001461">
    <property type="entry name" value="Aspartic_peptidase_A1"/>
</dbReference>
<evidence type="ECO:0000256" key="13">
    <source>
        <dbReference type="SAM" id="SignalP"/>
    </source>
</evidence>
<evidence type="ECO:0000313" key="15">
    <source>
        <dbReference type="EMBL" id="KAG1305011.1"/>
    </source>
</evidence>
<feature type="chain" id="PRO_5040340171" description="rhizopuspepsin" evidence="13">
    <location>
        <begin position="22"/>
        <end position="391"/>
    </location>
</feature>
<evidence type="ECO:0000256" key="1">
    <source>
        <dbReference type="ARBA" id="ARBA00001130"/>
    </source>
</evidence>
<dbReference type="InterPro" id="IPR001969">
    <property type="entry name" value="Aspartic_peptidase_AS"/>
</dbReference>
<comment type="caution">
    <text evidence="15">The sequence shown here is derived from an EMBL/GenBank/DDBJ whole genome shotgun (WGS) entry which is preliminary data.</text>
</comment>
<dbReference type="Pfam" id="PF00026">
    <property type="entry name" value="Asp"/>
    <property type="match status" value="1"/>
</dbReference>
<keyword evidence="8" id="KW-0865">Zymogen</keyword>
<feature type="domain" description="Peptidase A1" evidence="14">
    <location>
        <begin position="84"/>
        <end position="388"/>
    </location>
</feature>
<evidence type="ECO:0000313" key="16">
    <source>
        <dbReference type="Proteomes" id="UP000716291"/>
    </source>
</evidence>
<gene>
    <name evidence="15" type="ORF">G6F64_008723</name>
</gene>
<dbReference type="AlphaFoldDB" id="A0A9P6X4I1"/>
<evidence type="ECO:0000256" key="4">
    <source>
        <dbReference type="ARBA" id="ARBA00022670"/>
    </source>
</evidence>
<dbReference type="PROSITE" id="PS00141">
    <property type="entry name" value="ASP_PROTEASE"/>
    <property type="match status" value="2"/>
</dbReference>
<dbReference type="EC" id="3.4.23.21" evidence="3"/>
<feature type="signal peptide" evidence="13">
    <location>
        <begin position="1"/>
        <end position="21"/>
    </location>
</feature>
<evidence type="ECO:0000256" key="10">
    <source>
        <dbReference type="PIRSR" id="PIRSR601461-1"/>
    </source>
</evidence>
<keyword evidence="5 13" id="KW-0732">Signal</keyword>
<feature type="active site" evidence="10">
    <location>
        <position position="285"/>
    </location>
</feature>
<feature type="disulfide bond" evidence="11">
    <location>
        <begin position="319"/>
        <end position="352"/>
    </location>
</feature>
<protein>
    <recommendedName>
        <fullName evidence="3">rhizopuspepsin</fullName>
        <ecNumber evidence="3">3.4.23.21</ecNumber>
    </recommendedName>
</protein>
<comment type="similarity">
    <text evidence="2 12">Belongs to the peptidase A1 family.</text>
</comment>
<dbReference type="PRINTS" id="PR00792">
    <property type="entry name" value="PEPSIN"/>
</dbReference>
<dbReference type="PROSITE" id="PS51767">
    <property type="entry name" value="PEPTIDASE_A1"/>
    <property type="match status" value="1"/>
</dbReference>
<evidence type="ECO:0000256" key="5">
    <source>
        <dbReference type="ARBA" id="ARBA00022729"/>
    </source>
</evidence>
<keyword evidence="4 12" id="KW-0645">Protease</keyword>